<dbReference type="RefSeq" id="WP_073201338.1">
    <property type="nucleotide sequence ID" value="NZ_FRCZ01000003.1"/>
</dbReference>
<dbReference type="OrthoDB" id="9789350at2"/>
<dbReference type="SUPFAM" id="SSF55144">
    <property type="entry name" value="LigT-like"/>
    <property type="match status" value="1"/>
</dbReference>
<dbReference type="Pfam" id="PF13563">
    <property type="entry name" value="2_5_RNA_ligase2"/>
    <property type="match status" value="1"/>
</dbReference>
<dbReference type="PANTHER" id="PTHR35561:SF1">
    <property type="entry name" value="RNA 2',3'-CYCLIC PHOSPHODIESTERASE"/>
    <property type="match status" value="1"/>
</dbReference>
<dbReference type="GO" id="GO:0004113">
    <property type="term" value="F:2',3'-cyclic-nucleotide 3'-phosphodiesterase activity"/>
    <property type="evidence" value="ECO:0007669"/>
    <property type="project" value="InterPro"/>
</dbReference>
<sequence length="183" mass="21519">MKDSNNHYFIAVKLDDKTKEWIHDIQKTCRDTFDFKQWVDPNDFHITMHFFGAIAQKTLTQIASDLEQITVRNSFSLEIGQLSTFGQSLKPRVLWIGVSNTPELTSLHHEVQTVIGQYVNTDKRSFTPHITLAKKWANTHTINKENINFTTKTKEIKINEIVIYEIHPDKKQKYLIWDQFKLK</sequence>
<comment type="function">
    <text evidence="2">Hydrolyzes RNA 2',3'-cyclic phosphodiester to an RNA 2'-phosphomonoester.</text>
</comment>
<dbReference type="InterPro" id="IPR004175">
    <property type="entry name" value="RNA_CPDase"/>
</dbReference>
<gene>
    <name evidence="3" type="ORF">SAMN05216179_1600</name>
</gene>
<evidence type="ECO:0000313" key="4">
    <source>
        <dbReference type="Proteomes" id="UP000184184"/>
    </source>
</evidence>
<dbReference type="GO" id="GO:0008664">
    <property type="term" value="F:RNA 2',3'-cyclic 3'-phosphodiesterase activity"/>
    <property type="evidence" value="ECO:0007669"/>
    <property type="project" value="UniProtKB-EC"/>
</dbReference>
<feature type="active site" description="Proton acceptor" evidence="2">
    <location>
        <position position="129"/>
    </location>
</feature>
<keyword evidence="3" id="KW-0436">Ligase</keyword>
<keyword evidence="4" id="KW-1185">Reference proteome</keyword>
<dbReference type="Proteomes" id="UP000184184">
    <property type="component" value="Unassembled WGS sequence"/>
</dbReference>
<reference evidence="3 4" key="1">
    <citation type="submission" date="2016-11" db="EMBL/GenBank/DDBJ databases">
        <authorList>
            <person name="Jaros S."/>
            <person name="Januszkiewicz K."/>
            <person name="Wedrychowicz H."/>
        </authorList>
    </citation>
    <scope>NUCLEOTIDE SEQUENCE [LARGE SCALE GENOMIC DNA]</scope>
    <source>
        <strain evidence="3 4">CGMCC 1.10681</strain>
    </source>
</reference>
<evidence type="ECO:0000256" key="1">
    <source>
        <dbReference type="ARBA" id="ARBA00022801"/>
    </source>
</evidence>
<comment type="catalytic activity">
    <reaction evidence="2">
        <text>a 3'-end 2',3'-cyclophospho-ribonucleotide-RNA + H2O = a 3'-end 2'-phospho-ribonucleotide-RNA + H(+)</text>
        <dbReference type="Rhea" id="RHEA:11828"/>
        <dbReference type="Rhea" id="RHEA-COMP:10464"/>
        <dbReference type="Rhea" id="RHEA-COMP:17353"/>
        <dbReference type="ChEBI" id="CHEBI:15377"/>
        <dbReference type="ChEBI" id="CHEBI:15378"/>
        <dbReference type="ChEBI" id="CHEBI:83064"/>
        <dbReference type="ChEBI" id="CHEBI:173113"/>
        <dbReference type="EC" id="3.1.4.58"/>
    </reaction>
</comment>
<keyword evidence="1 2" id="KW-0378">Hydrolase</keyword>
<dbReference type="InterPro" id="IPR009097">
    <property type="entry name" value="Cyclic_Pdiesterase"/>
</dbReference>
<accession>A0A1M7NKP9</accession>
<evidence type="ECO:0000313" key="3">
    <source>
        <dbReference type="EMBL" id="SHN04307.1"/>
    </source>
</evidence>
<feature type="short sequence motif" description="HXTX 1" evidence="2">
    <location>
        <begin position="45"/>
        <end position="48"/>
    </location>
</feature>
<dbReference type="Gene3D" id="3.90.1140.10">
    <property type="entry name" value="Cyclic phosphodiesterase"/>
    <property type="match status" value="1"/>
</dbReference>
<evidence type="ECO:0000256" key="2">
    <source>
        <dbReference type="HAMAP-Rule" id="MF_01940"/>
    </source>
</evidence>
<name>A0A1M7NKP9_9BACI</name>
<dbReference type="AlphaFoldDB" id="A0A1M7NKP9"/>
<dbReference type="NCBIfam" id="TIGR02258">
    <property type="entry name" value="2_5_ligase"/>
    <property type="match status" value="1"/>
</dbReference>
<feature type="short sequence motif" description="HXTX 2" evidence="2">
    <location>
        <begin position="129"/>
        <end position="132"/>
    </location>
</feature>
<dbReference type="HAMAP" id="MF_01940">
    <property type="entry name" value="RNA_CPDase"/>
    <property type="match status" value="1"/>
</dbReference>
<dbReference type="EMBL" id="FRCZ01000003">
    <property type="protein sequence ID" value="SHN04307.1"/>
    <property type="molecule type" value="Genomic_DNA"/>
</dbReference>
<dbReference type="GO" id="GO:0016874">
    <property type="term" value="F:ligase activity"/>
    <property type="evidence" value="ECO:0007669"/>
    <property type="project" value="UniProtKB-KW"/>
</dbReference>
<dbReference type="PANTHER" id="PTHR35561">
    <property type="entry name" value="RNA 2',3'-CYCLIC PHOSPHODIESTERASE"/>
    <property type="match status" value="1"/>
</dbReference>
<feature type="active site" description="Proton donor" evidence="2">
    <location>
        <position position="45"/>
    </location>
</feature>
<comment type="similarity">
    <text evidence="2">Belongs to the 2H phosphoesterase superfamily. ThpR family.</text>
</comment>
<organism evidence="3 4">
    <name type="scientific">Gracilibacillus kekensis</name>
    <dbReference type="NCBI Taxonomy" id="1027249"/>
    <lineage>
        <taxon>Bacteria</taxon>
        <taxon>Bacillati</taxon>
        <taxon>Bacillota</taxon>
        <taxon>Bacilli</taxon>
        <taxon>Bacillales</taxon>
        <taxon>Bacillaceae</taxon>
        <taxon>Gracilibacillus</taxon>
    </lineage>
</organism>
<protein>
    <recommendedName>
        <fullName evidence="2">RNA 2',3'-cyclic phosphodiesterase</fullName>
        <shortName evidence="2">RNA 2',3'-CPDase</shortName>
        <ecNumber evidence="2">3.1.4.58</ecNumber>
    </recommendedName>
</protein>
<dbReference type="STRING" id="1027249.SAMN05216179_1600"/>
<dbReference type="EC" id="3.1.4.58" evidence="2"/>
<proteinExistence type="inferred from homology"/>